<keyword evidence="1" id="KW-0175">Coiled coil</keyword>
<dbReference type="EMBL" id="ANNX02000020">
    <property type="protein sequence ID" value="KYC41689.1"/>
    <property type="molecule type" value="Genomic_DNA"/>
</dbReference>
<organism evidence="2 3">
    <name type="scientific">Scytonema hofmannii PCC 7110</name>
    <dbReference type="NCBI Taxonomy" id="128403"/>
    <lineage>
        <taxon>Bacteria</taxon>
        <taxon>Bacillati</taxon>
        <taxon>Cyanobacteriota</taxon>
        <taxon>Cyanophyceae</taxon>
        <taxon>Nostocales</taxon>
        <taxon>Scytonemataceae</taxon>
        <taxon>Scytonema</taxon>
    </lineage>
</organism>
<evidence type="ECO:0000256" key="1">
    <source>
        <dbReference type="SAM" id="Coils"/>
    </source>
</evidence>
<sequence length="89" mass="10294">MADGQLNIRVDDKLKREFIEKARHNGTTATDVLVEYMRQYIALPHQKTEAEKIEELERKLAKVDELARVDEELAIRLSRVEQVLGEFAA</sequence>
<keyword evidence="3" id="KW-1185">Reference proteome</keyword>
<evidence type="ECO:0000313" key="3">
    <source>
        <dbReference type="Proteomes" id="UP000076925"/>
    </source>
</evidence>
<dbReference type="Proteomes" id="UP000076925">
    <property type="component" value="Unassembled WGS sequence"/>
</dbReference>
<evidence type="ECO:0008006" key="4">
    <source>
        <dbReference type="Google" id="ProtNLM"/>
    </source>
</evidence>
<evidence type="ECO:0000313" key="2">
    <source>
        <dbReference type="EMBL" id="KYC41689.1"/>
    </source>
</evidence>
<comment type="caution">
    <text evidence="2">The sequence shown here is derived from an EMBL/GenBank/DDBJ whole genome shotgun (WGS) entry which is preliminary data.</text>
</comment>
<dbReference type="STRING" id="128403.WA1_16755"/>
<gene>
    <name evidence="2" type="ORF">WA1_16755</name>
</gene>
<dbReference type="RefSeq" id="WP_017746598.1">
    <property type="nucleotide sequence ID" value="NZ_KQ976354.1"/>
</dbReference>
<reference evidence="2 3" key="1">
    <citation type="journal article" date="2013" name="Genome Biol. Evol.">
        <title>Genomes of Stigonematalean cyanobacteria (subsection V) and the evolution of oxygenic photosynthesis from prokaryotes to plastids.</title>
        <authorList>
            <person name="Dagan T."/>
            <person name="Roettger M."/>
            <person name="Stucken K."/>
            <person name="Landan G."/>
            <person name="Koch R."/>
            <person name="Major P."/>
            <person name="Gould S.B."/>
            <person name="Goremykin V.V."/>
            <person name="Rippka R."/>
            <person name="Tandeau de Marsac N."/>
            <person name="Gugger M."/>
            <person name="Lockhart P.J."/>
            <person name="Allen J.F."/>
            <person name="Brune I."/>
            <person name="Maus I."/>
            <person name="Puhler A."/>
            <person name="Martin W.F."/>
        </authorList>
    </citation>
    <scope>NUCLEOTIDE SEQUENCE [LARGE SCALE GENOMIC DNA]</scope>
    <source>
        <strain evidence="2 3">PCC 7110</strain>
    </source>
</reference>
<dbReference type="OrthoDB" id="516148at2"/>
<protein>
    <recommendedName>
        <fullName evidence="4">CopG family transcriptional regulator</fullName>
    </recommendedName>
</protein>
<dbReference type="AlphaFoldDB" id="A0A139XAH8"/>
<accession>A0A139XAH8</accession>
<proteinExistence type="predicted"/>
<feature type="coiled-coil region" evidence="1">
    <location>
        <begin position="46"/>
        <end position="73"/>
    </location>
</feature>
<name>A0A139XAH8_9CYAN</name>